<evidence type="ECO:0000259" key="7">
    <source>
        <dbReference type="PROSITE" id="PS50929"/>
    </source>
</evidence>
<keyword evidence="9" id="KW-1185">Reference proteome</keyword>
<proteinExistence type="predicted"/>
<dbReference type="AlphaFoldDB" id="A0A9W8I819"/>
<feature type="transmembrane region" description="Helical" evidence="6">
    <location>
        <begin position="424"/>
        <end position="446"/>
    </location>
</feature>
<dbReference type="EMBL" id="JANBUW010001156">
    <property type="protein sequence ID" value="KAJ2844194.1"/>
    <property type="molecule type" value="Genomic_DNA"/>
</dbReference>
<reference evidence="8" key="1">
    <citation type="submission" date="2022-07" db="EMBL/GenBank/DDBJ databases">
        <title>Phylogenomic reconstructions and comparative analyses of Kickxellomycotina fungi.</title>
        <authorList>
            <person name="Reynolds N.K."/>
            <person name="Stajich J.E."/>
            <person name="Barry K."/>
            <person name="Grigoriev I.V."/>
            <person name="Crous P."/>
            <person name="Smith M.E."/>
        </authorList>
    </citation>
    <scope>NUCLEOTIDE SEQUENCE</scope>
    <source>
        <strain evidence="8">NRRL 1566</strain>
    </source>
</reference>
<gene>
    <name evidence="8" type="ORF">IWW36_005278</name>
</gene>
<evidence type="ECO:0000256" key="3">
    <source>
        <dbReference type="ARBA" id="ARBA00022989"/>
    </source>
</evidence>
<dbReference type="GO" id="GO:0015421">
    <property type="term" value="F:ABC-type oligopeptide transporter activity"/>
    <property type="evidence" value="ECO:0007669"/>
    <property type="project" value="TreeGrafter"/>
</dbReference>
<feature type="transmembrane region" description="Helical" evidence="6">
    <location>
        <begin position="466"/>
        <end position="486"/>
    </location>
</feature>
<accession>A0A9W8I819</accession>
<keyword evidence="4 6" id="KW-0472">Membrane</keyword>
<dbReference type="InterPro" id="IPR036640">
    <property type="entry name" value="ABC1_TM_sf"/>
</dbReference>
<dbReference type="PANTHER" id="PTHR43394">
    <property type="entry name" value="ATP-DEPENDENT PERMEASE MDL1, MITOCHONDRIAL"/>
    <property type="match status" value="1"/>
</dbReference>
<dbReference type="PANTHER" id="PTHR43394:SF18">
    <property type="entry name" value="ABC TRANSPORTER B FAMILY MEMBER 11-LIKE"/>
    <property type="match status" value="1"/>
</dbReference>
<feature type="non-terminal residue" evidence="8">
    <location>
        <position position="603"/>
    </location>
</feature>
<dbReference type="Gene3D" id="3.40.50.300">
    <property type="entry name" value="P-loop containing nucleotide triphosphate hydrolases"/>
    <property type="match status" value="2"/>
</dbReference>
<dbReference type="OrthoDB" id="6500128at2759"/>
<feature type="transmembrane region" description="Helical" evidence="6">
    <location>
        <begin position="242"/>
        <end position="264"/>
    </location>
</feature>
<dbReference type="Gene3D" id="1.20.1560.10">
    <property type="entry name" value="ABC transporter type 1, transmembrane domain"/>
    <property type="match status" value="1"/>
</dbReference>
<dbReference type="InterPro" id="IPR011527">
    <property type="entry name" value="ABC1_TM_dom"/>
</dbReference>
<feature type="compositionally biased region" description="Polar residues" evidence="5">
    <location>
        <begin position="150"/>
        <end position="164"/>
    </location>
</feature>
<evidence type="ECO:0000256" key="5">
    <source>
        <dbReference type="SAM" id="MobiDB-lite"/>
    </source>
</evidence>
<keyword evidence="2 6" id="KW-0812">Transmembrane</keyword>
<dbReference type="GO" id="GO:0005524">
    <property type="term" value="F:ATP binding"/>
    <property type="evidence" value="ECO:0007669"/>
    <property type="project" value="InterPro"/>
</dbReference>
<keyword evidence="3 6" id="KW-1133">Transmembrane helix</keyword>
<organism evidence="8 9">
    <name type="scientific">Coemansia brasiliensis</name>
    <dbReference type="NCBI Taxonomy" id="2650707"/>
    <lineage>
        <taxon>Eukaryota</taxon>
        <taxon>Fungi</taxon>
        <taxon>Fungi incertae sedis</taxon>
        <taxon>Zoopagomycota</taxon>
        <taxon>Kickxellomycotina</taxon>
        <taxon>Kickxellomycetes</taxon>
        <taxon>Kickxellales</taxon>
        <taxon>Kickxellaceae</taxon>
        <taxon>Coemansia</taxon>
    </lineage>
</organism>
<comment type="caution">
    <text evidence="8">The sequence shown here is derived from an EMBL/GenBank/DDBJ whole genome shotgun (WGS) entry which is preliminary data.</text>
</comment>
<dbReference type="GO" id="GO:0016887">
    <property type="term" value="F:ATP hydrolysis activity"/>
    <property type="evidence" value="ECO:0007669"/>
    <property type="project" value="InterPro"/>
</dbReference>
<evidence type="ECO:0000313" key="8">
    <source>
        <dbReference type="EMBL" id="KAJ2844194.1"/>
    </source>
</evidence>
<dbReference type="SUPFAM" id="SSF90123">
    <property type="entry name" value="ABC transporter transmembrane region"/>
    <property type="match status" value="1"/>
</dbReference>
<dbReference type="GO" id="GO:0090374">
    <property type="term" value="P:oligopeptide export from mitochondrion"/>
    <property type="evidence" value="ECO:0007669"/>
    <property type="project" value="TreeGrafter"/>
</dbReference>
<sequence length="603" mass="65697">MVGEGGALLSGGQKQRIAIARAIIRNPDILLLDEATSALDTASERLVQDALDKLSADRTTISIAHRLSTIRNCDQIYVVREGVVSENGTHDELVKMDGEYAAMVKAQELRQAVRNQLEDDSADSGEDSEGDVDELIAKELKEQALDLKATTRQTTDSAKQSTGDAASVAAGKRPKSLEDSSDMYLLCRLLWQYKGAMRAAIPGVFLAFIDGAAMPCFALVFARALVALSLQDNDEIKRKTDLYANLFLVFSFAGGLAMFGRIGLFHIAGENTTRQVRHDLFVKYMTFESGYFDDDKHGTGALTSRLATDAEDFNKVVGTVVSTFISTFSTIVCALIIAFVYDWKIALIMMGCWPIQSYAQYWQARATWGSTMRLRAAYEVSGQAAAETIRNIKTVATLRREETFINVFNELNEKPHAGNVRSSLISGLGFGFAMACNMFINSLVFYAGCQFITKGWTNVDQLMNSLMATMFASMSIGMLAQVLPMLSKGATASRGIYETLDRPTAINGIDPSGGQVEKFEGNVNFENIKFSYPIRPDTKILKGISFQAISGKSVALVGASGSGKSTSILLTQRLYDANSGKVSVEGLGVPDWNIMALRDSMAI</sequence>
<dbReference type="InterPro" id="IPR039421">
    <property type="entry name" value="Type_1_exporter"/>
</dbReference>
<evidence type="ECO:0000256" key="1">
    <source>
        <dbReference type="ARBA" id="ARBA00004141"/>
    </source>
</evidence>
<evidence type="ECO:0000256" key="6">
    <source>
        <dbReference type="SAM" id="Phobius"/>
    </source>
</evidence>
<dbReference type="CDD" id="cd18578">
    <property type="entry name" value="ABC_6TM_Pgp_ABCB1_D2_like"/>
    <property type="match status" value="1"/>
</dbReference>
<feature type="region of interest" description="Disordered" evidence="5">
    <location>
        <begin position="148"/>
        <end position="173"/>
    </location>
</feature>
<evidence type="ECO:0000256" key="2">
    <source>
        <dbReference type="ARBA" id="ARBA00022692"/>
    </source>
</evidence>
<dbReference type="SUPFAM" id="SSF52540">
    <property type="entry name" value="P-loop containing nucleoside triphosphate hydrolases"/>
    <property type="match status" value="2"/>
</dbReference>
<dbReference type="GO" id="GO:0005743">
    <property type="term" value="C:mitochondrial inner membrane"/>
    <property type="evidence" value="ECO:0007669"/>
    <property type="project" value="TreeGrafter"/>
</dbReference>
<feature type="transmembrane region" description="Helical" evidence="6">
    <location>
        <begin position="204"/>
        <end position="230"/>
    </location>
</feature>
<dbReference type="InterPro" id="IPR027417">
    <property type="entry name" value="P-loop_NTPase"/>
</dbReference>
<name>A0A9W8I819_9FUNG</name>
<dbReference type="Proteomes" id="UP001139887">
    <property type="component" value="Unassembled WGS sequence"/>
</dbReference>
<feature type="domain" description="ABC transmembrane type-1" evidence="7">
    <location>
        <begin position="203"/>
        <end position="488"/>
    </location>
</feature>
<comment type="subcellular location">
    <subcellularLocation>
        <location evidence="1">Membrane</location>
        <topology evidence="1">Multi-pass membrane protein</topology>
    </subcellularLocation>
</comment>
<feature type="transmembrane region" description="Helical" evidence="6">
    <location>
        <begin position="316"/>
        <end position="341"/>
    </location>
</feature>
<protein>
    <recommendedName>
        <fullName evidence="7">ABC transmembrane type-1 domain-containing protein</fullName>
    </recommendedName>
</protein>
<dbReference type="PROSITE" id="PS50929">
    <property type="entry name" value="ABC_TM1F"/>
    <property type="match status" value="1"/>
</dbReference>
<dbReference type="InterPro" id="IPR003439">
    <property type="entry name" value="ABC_transporter-like_ATP-bd"/>
</dbReference>
<evidence type="ECO:0000313" key="9">
    <source>
        <dbReference type="Proteomes" id="UP001139887"/>
    </source>
</evidence>
<dbReference type="Pfam" id="PF00005">
    <property type="entry name" value="ABC_tran"/>
    <property type="match status" value="2"/>
</dbReference>
<dbReference type="Pfam" id="PF00664">
    <property type="entry name" value="ABC_membrane"/>
    <property type="match status" value="1"/>
</dbReference>
<evidence type="ECO:0000256" key="4">
    <source>
        <dbReference type="ARBA" id="ARBA00023136"/>
    </source>
</evidence>